<name>A0ACC1T969_9APHY</name>
<gene>
    <name evidence="1" type="ORF">NM688_g2201</name>
</gene>
<sequence>MKQDDMFLDLRGVPSDPIADPYLLDGKPAFLSHMRAHMQLLKLRNVLRYATTRAVIGCGKGPSDTVTYTMIQRTSSCTDSGRIMDWTGIQLLRV</sequence>
<keyword evidence="2" id="KW-1185">Reference proteome</keyword>
<comment type="caution">
    <text evidence="1">The sequence shown here is derived from an EMBL/GenBank/DDBJ whole genome shotgun (WGS) entry which is preliminary data.</text>
</comment>
<dbReference type="EMBL" id="JANHOG010000269">
    <property type="protein sequence ID" value="KAJ3556117.1"/>
    <property type="molecule type" value="Genomic_DNA"/>
</dbReference>
<organism evidence="1 2">
    <name type="scientific">Phlebia brevispora</name>
    <dbReference type="NCBI Taxonomy" id="194682"/>
    <lineage>
        <taxon>Eukaryota</taxon>
        <taxon>Fungi</taxon>
        <taxon>Dikarya</taxon>
        <taxon>Basidiomycota</taxon>
        <taxon>Agaricomycotina</taxon>
        <taxon>Agaricomycetes</taxon>
        <taxon>Polyporales</taxon>
        <taxon>Meruliaceae</taxon>
        <taxon>Phlebia</taxon>
    </lineage>
</organism>
<evidence type="ECO:0000313" key="1">
    <source>
        <dbReference type="EMBL" id="KAJ3556117.1"/>
    </source>
</evidence>
<dbReference type="Proteomes" id="UP001148662">
    <property type="component" value="Unassembled WGS sequence"/>
</dbReference>
<proteinExistence type="predicted"/>
<evidence type="ECO:0000313" key="2">
    <source>
        <dbReference type="Proteomes" id="UP001148662"/>
    </source>
</evidence>
<reference evidence="1" key="1">
    <citation type="submission" date="2022-07" db="EMBL/GenBank/DDBJ databases">
        <title>Genome Sequence of Phlebia brevispora.</title>
        <authorList>
            <person name="Buettner E."/>
        </authorList>
    </citation>
    <scope>NUCLEOTIDE SEQUENCE</scope>
    <source>
        <strain evidence="1">MPL23</strain>
    </source>
</reference>
<accession>A0ACC1T969</accession>
<protein>
    <submittedName>
        <fullName evidence="1">Uncharacterized protein</fullName>
    </submittedName>
</protein>